<reference evidence="1" key="1">
    <citation type="submission" date="2020-03" db="EMBL/GenBank/DDBJ databases">
        <title>The deep terrestrial virosphere.</title>
        <authorList>
            <person name="Holmfeldt K."/>
            <person name="Nilsson E."/>
            <person name="Simone D."/>
            <person name="Lopez-Fernandez M."/>
            <person name="Wu X."/>
            <person name="de Brujin I."/>
            <person name="Lundin D."/>
            <person name="Andersson A."/>
            <person name="Bertilsson S."/>
            <person name="Dopson M."/>
        </authorList>
    </citation>
    <scope>NUCLEOTIDE SEQUENCE</scope>
    <source>
        <strain evidence="1">TM448A01607</strain>
    </source>
</reference>
<name>A0A6H1ZRL3_9ZZZZ</name>
<dbReference type="EMBL" id="MT144174">
    <property type="protein sequence ID" value="QJA50102.1"/>
    <property type="molecule type" value="Genomic_DNA"/>
</dbReference>
<protein>
    <submittedName>
        <fullName evidence="1">Uncharacterized protein</fullName>
    </submittedName>
</protein>
<organism evidence="1">
    <name type="scientific">viral metagenome</name>
    <dbReference type="NCBI Taxonomy" id="1070528"/>
    <lineage>
        <taxon>unclassified sequences</taxon>
        <taxon>metagenomes</taxon>
        <taxon>organismal metagenomes</taxon>
    </lineage>
</organism>
<evidence type="ECO:0000313" key="1">
    <source>
        <dbReference type="EMBL" id="QJA50102.1"/>
    </source>
</evidence>
<gene>
    <name evidence="1" type="ORF">TM448A01607_0004</name>
</gene>
<proteinExistence type="predicted"/>
<dbReference type="AlphaFoldDB" id="A0A6H1ZRL3"/>
<accession>A0A6H1ZRL3</accession>
<sequence length="110" mass="12162">MCWIVAAILIGYLVAGCAGGAVRPNCADDSIVAATIYNLRTGHKTYIQKSVAGDHAQAYAIINDRHVPIHVYPLFSWYVLPSKEDDLQGGRGQTYTVDEFIRGHGPWRMK</sequence>